<evidence type="ECO:0000313" key="3">
    <source>
        <dbReference type="Proteomes" id="UP000184420"/>
    </source>
</evidence>
<organism evidence="2 3">
    <name type="scientific">Chitinophaga jiangningensis</name>
    <dbReference type="NCBI Taxonomy" id="1419482"/>
    <lineage>
        <taxon>Bacteria</taxon>
        <taxon>Pseudomonadati</taxon>
        <taxon>Bacteroidota</taxon>
        <taxon>Chitinophagia</taxon>
        <taxon>Chitinophagales</taxon>
        <taxon>Chitinophagaceae</taxon>
        <taxon>Chitinophaga</taxon>
    </lineage>
</organism>
<reference evidence="2 3" key="1">
    <citation type="submission" date="2016-11" db="EMBL/GenBank/DDBJ databases">
        <authorList>
            <person name="Jaros S."/>
            <person name="Januszkiewicz K."/>
            <person name="Wedrychowicz H."/>
        </authorList>
    </citation>
    <scope>NUCLEOTIDE SEQUENCE [LARGE SCALE GENOMIC DNA]</scope>
    <source>
        <strain evidence="2 3">DSM 27406</strain>
    </source>
</reference>
<keyword evidence="3" id="KW-1185">Reference proteome</keyword>
<feature type="transmembrane region" description="Helical" evidence="1">
    <location>
        <begin position="6"/>
        <end position="30"/>
    </location>
</feature>
<keyword evidence="1" id="KW-1133">Transmembrane helix</keyword>
<dbReference type="Proteomes" id="UP000184420">
    <property type="component" value="Unassembled WGS sequence"/>
</dbReference>
<proteinExistence type="predicted"/>
<protein>
    <recommendedName>
        <fullName evidence="4">CcmD family protein</fullName>
    </recommendedName>
</protein>
<dbReference type="RefSeq" id="WP_178372129.1">
    <property type="nucleotide sequence ID" value="NZ_FRBL01000004.1"/>
</dbReference>
<accession>A0A1M7CJI8</accession>
<sequence>MTYGLGLFLYVFLFYGLIAVAIVVIVIYFVKQAKRLKRMEDLLAEIRDLNKK</sequence>
<name>A0A1M7CJI8_9BACT</name>
<keyword evidence="1" id="KW-0812">Transmembrane</keyword>
<keyword evidence="1" id="KW-0472">Membrane</keyword>
<dbReference type="EMBL" id="FRBL01000004">
    <property type="protein sequence ID" value="SHL67327.1"/>
    <property type="molecule type" value="Genomic_DNA"/>
</dbReference>
<evidence type="ECO:0000313" key="2">
    <source>
        <dbReference type="EMBL" id="SHL67327.1"/>
    </source>
</evidence>
<dbReference type="AlphaFoldDB" id="A0A1M7CJI8"/>
<evidence type="ECO:0000256" key="1">
    <source>
        <dbReference type="SAM" id="Phobius"/>
    </source>
</evidence>
<evidence type="ECO:0008006" key="4">
    <source>
        <dbReference type="Google" id="ProtNLM"/>
    </source>
</evidence>
<gene>
    <name evidence="2" type="ORF">SAMN05444266_104352</name>
</gene>